<evidence type="ECO:0000313" key="2">
    <source>
        <dbReference type="EMBL" id="SDT74233.1"/>
    </source>
</evidence>
<accession>A0A1H2CUS3</accession>
<dbReference type="AlphaFoldDB" id="A0A1H2CUS3"/>
<organism evidence="2 3">
    <name type="scientific">Actinoplanes derwentensis</name>
    <dbReference type="NCBI Taxonomy" id="113562"/>
    <lineage>
        <taxon>Bacteria</taxon>
        <taxon>Bacillati</taxon>
        <taxon>Actinomycetota</taxon>
        <taxon>Actinomycetes</taxon>
        <taxon>Micromonosporales</taxon>
        <taxon>Micromonosporaceae</taxon>
        <taxon>Actinoplanes</taxon>
    </lineage>
</organism>
<dbReference type="Proteomes" id="UP000198688">
    <property type="component" value="Chromosome I"/>
</dbReference>
<proteinExistence type="predicted"/>
<sequence length="629" mass="68659">MKEQEQVQVKVGIDETRNRSSVRWQAWDRGQAVADVRVPLVGGRADTGALTRAIAAYFGVDETAVEHRQGPKHSPVRHVPSQAWVTIPPKPQGCTHLAGDPACELVSCEGRPPVTTPLDRHVVSVPAEKHPAENGVVSHAREVMERVSRGSGLPVVEGRVAENGWSSAPVRRVDGIGFTVGILPVRVLTYESRASRLECQDTYTVVYVGDTCVLEQRYAREHQIAEAIIKAVERLVDEQTLAAPAANGWWQLKHPPIGFNVKHVQFGLVEVNEASTNDGSTLRVVDVDGNSRFLDRPDGRGGWWTAAYGGFALAGNDTRARYGRRYDYRRQVAAYRHSEQGHDGHPAACTECQQEAFGPQAGTGGHYWGRYVMLPFCPLCGKARDEWEAMEEPDTCPGPSHVIALHDGSSSETVAPTLALIDHAAPQGRRHVRAETVRLVDHGNGRQGIANPCWCGRIDLPDGDTSSHVYGLEPARVTCPVCFHLFTCPWVQLKQEADRIGCCAVCAHTVKCVDIECNPIDHPGFVPEPDAAFDRAAAADAVVERVLQAVTAGDYALAARLIDAGDNYHPRHVVPGHDGWDGLYSFVRRQREQVAQHPDASSTDAGNADADDDTDPALLWSAVIKELQI</sequence>
<evidence type="ECO:0000313" key="3">
    <source>
        <dbReference type="Proteomes" id="UP000198688"/>
    </source>
</evidence>
<dbReference type="EMBL" id="LT629758">
    <property type="protein sequence ID" value="SDT74233.1"/>
    <property type="molecule type" value="Genomic_DNA"/>
</dbReference>
<dbReference type="RefSeq" id="WP_092550716.1">
    <property type="nucleotide sequence ID" value="NZ_BOMJ01000003.1"/>
</dbReference>
<keyword evidence="3" id="KW-1185">Reference proteome</keyword>
<reference evidence="2 3" key="1">
    <citation type="submission" date="2016-10" db="EMBL/GenBank/DDBJ databases">
        <authorList>
            <person name="de Groot N.N."/>
        </authorList>
    </citation>
    <scope>NUCLEOTIDE SEQUENCE [LARGE SCALE GENOMIC DNA]</scope>
    <source>
        <strain evidence="2 3">DSM 43941</strain>
    </source>
</reference>
<feature type="region of interest" description="Disordered" evidence="1">
    <location>
        <begin position="594"/>
        <end position="613"/>
    </location>
</feature>
<feature type="compositionally biased region" description="Low complexity" evidence="1">
    <location>
        <begin position="599"/>
        <end position="608"/>
    </location>
</feature>
<gene>
    <name evidence="2" type="ORF">SAMN04489716_6917</name>
</gene>
<protein>
    <submittedName>
        <fullName evidence="2">Uncharacterized protein</fullName>
    </submittedName>
</protein>
<name>A0A1H2CUS3_9ACTN</name>
<evidence type="ECO:0000256" key="1">
    <source>
        <dbReference type="SAM" id="MobiDB-lite"/>
    </source>
</evidence>
<dbReference type="STRING" id="113562.SAMN04489716_6917"/>